<dbReference type="AlphaFoldDB" id="A0A8X6PL67"/>
<evidence type="ECO:0000313" key="2">
    <source>
        <dbReference type="EMBL" id="GFT70447.1"/>
    </source>
</evidence>
<evidence type="ECO:0000256" key="1">
    <source>
        <dbReference type="SAM" id="MobiDB-lite"/>
    </source>
</evidence>
<dbReference type="Proteomes" id="UP000887013">
    <property type="component" value="Unassembled WGS sequence"/>
</dbReference>
<proteinExistence type="predicted"/>
<sequence length="137" mass="16324">MHENGMRCSLKHWLPPLYLKTLTKNNTNGTRRCQVLHPLRVQQRLMMHYIGDRTEPMLPEWNGDRGRGTPSLSSRSFSKRTTQKNQLFFPFKSKFQRHLFFMQGFLQIEDLYYFPLGCTEPAVERTPKRVFHNSFDT</sequence>
<reference evidence="2" key="1">
    <citation type="submission" date="2020-08" db="EMBL/GenBank/DDBJ databases">
        <title>Multicomponent nature underlies the extraordinary mechanical properties of spider dragline silk.</title>
        <authorList>
            <person name="Kono N."/>
            <person name="Nakamura H."/>
            <person name="Mori M."/>
            <person name="Yoshida Y."/>
            <person name="Ohtoshi R."/>
            <person name="Malay A.D."/>
            <person name="Moran D.A.P."/>
            <person name="Tomita M."/>
            <person name="Numata K."/>
            <person name="Arakawa K."/>
        </authorList>
    </citation>
    <scope>NUCLEOTIDE SEQUENCE</scope>
</reference>
<comment type="caution">
    <text evidence="2">The sequence shown here is derived from an EMBL/GenBank/DDBJ whole genome shotgun (WGS) entry which is preliminary data.</text>
</comment>
<feature type="region of interest" description="Disordered" evidence="1">
    <location>
        <begin position="58"/>
        <end position="79"/>
    </location>
</feature>
<organism evidence="2 3">
    <name type="scientific">Nephila pilipes</name>
    <name type="common">Giant wood spider</name>
    <name type="synonym">Nephila maculata</name>
    <dbReference type="NCBI Taxonomy" id="299642"/>
    <lineage>
        <taxon>Eukaryota</taxon>
        <taxon>Metazoa</taxon>
        <taxon>Ecdysozoa</taxon>
        <taxon>Arthropoda</taxon>
        <taxon>Chelicerata</taxon>
        <taxon>Arachnida</taxon>
        <taxon>Araneae</taxon>
        <taxon>Araneomorphae</taxon>
        <taxon>Entelegynae</taxon>
        <taxon>Araneoidea</taxon>
        <taxon>Nephilidae</taxon>
        <taxon>Nephila</taxon>
    </lineage>
</organism>
<gene>
    <name evidence="2" type="ORF">NPIL_367481</name>
</gene>
<keyword evidence="3" id="KW-1185">Reference proteome</keyword>
<dbReference type="EMBL" id="BMAW01116377">
    <property type="protein sequence ID" value="GFT70447.1"/>
    <property type="molecule type" value="Genomic_DNA"/>
</dbReference>
<accession>A0A8X6PL67</accession>
<protein>
    <submittedName>
        <fullName evidence="2">Uncharacterized protein</fullName>
    </submittedName>
</protein>
<evidence type="ECO:0000313" key="3">
    <source>
        <dbReference type="Proteomes" id="UP000887013"/>
    </source>
</evidence>
<name>A0A8X6PL67_NEPPI</name>